<sequence length="117" mass="13619">MNTLHECLVCGFEGLEEPIFIDGTYSKTYEICPCCGFEYGFSEDHDVIHGFITIPEEFLEVAFQLYRKKWIEEGIQIFNPDTIPENKRNKDILKFDILIKQLKGLKLDLSNFDITGF</sequence>
<dbReference type="Proteomes" id="UP000053797">
    <property type="component" value="Unassembled WGS sequence"/>
</dbReference>
<dbReference type="RefSeq" id="WP_058265259.1">
    <property type="nucleotide sequence ID" value="NZ_FMYN01000002.1"/>
</dbReference>
<name>A0A0V8GGV4_9BACL</name>
<evidence type="ECO:0000313" key="2">
    <source>
        <dbReference type="Proteomes" id="UP000053797"/>
    </source>
</evidence>
<reference evidence="1 2" key="1">
    <citation type="journal article" date="2015" name="Int. J. Syst. Evol. Microbiol.">
        <title>Exiguobacterium enclense sp. nov., isolated from sediment.</title>
        <authorList>
            <person name="Dastager S.G."/>
            <person name="Mawlankar R."/>
            <person name="Sonalkar V.V."/>
            <person name="Thorat M.N."/>
            <person name="Mual P."/>
            <person name="Verma A."/>
            <person name="Krishnamurthi S."/>
            <person name="Tang S.K."/>
            <person name="Li W.J."/>
        </authorList>
    </citation>
    <scope>NUCLEOTIDE SEQUENCE [LARGE SCALE GENOMIC DNA]</scope>
    <source>
        <strain evidence="1 2">NIO-1109</strain>
    </source>
</reference>
<comment type="caution">
    <text evidence="1">The sequence shown here is derived from an EMBL/GenBank/DDBJ whole genome shotgun (WGS) entry which is preliminary data.</text>
</comment>
<dbReference type="AlphaFoldDB" id="A0A0V8GGV4"/>
<organism evidence="1 2">
    <name type="scientific">Exiguobacterium indicum</name>
    <dbReference type="NCBI Taxonomy" id="296995"/>
    <lineage>
        <taxon>Bacteria</taxon>
        <taxon>Bacillati</taxon>
        <taxon>Bacillota</taxon>
        <taxon>Bacilli</taxon>
        <taxon>Bacillales</taxon>
        <taxon>Bacillales Family XII. Incertae Sedis</taxon>
        <taxon>Exiguobacterium</taxon>
    </lineage>
</organism>
<protein>
    <submittedName>
        <fullName evidence="1">Uncharacterized protein</fullName>
    </submittedName>
</protein>
<dbReference type="OrthoDB" id="1456570at2"/>
<proteinExistence type="predicted"/>
<gene>
    <name evidence="1" type="ORF">AS033_09035</name>
</gene>
<dbReference type="EMBL" id="LNQL01000002">
    <property type="protein sequence ID" value="KSU49501.1"/>
    <property type="molecule type" value="Genomic_DNA"/>
</dbReference>
<evidence type="ECO:0000313" key="1">
    <source>
        <dbReference type="EMBL" id="KSU49501.1"/>
    </source>
</evidence>
<accession>A0A0V8GGV4</accession>